<comment type="caution">
    <text evidence="2">The sequence shown here is derived from an EMBL/GenBank/DDBJ whole genome shotgun (WGS) entry which is preliminary data.</text>
</comment>
<dbReference type="GO" id="GO:0070291">
    <property type="term" value="P:N-acylethanolamine metabolic process"/>
    <property type="evidence" value="ECO:0007669"/>
    <property type="project" value="TreeGrafter"/>
</dbReference>
<dbReference type="Proteomes" id="UP000095149">
    <property type="component" value="Unassembled WGS sequence"/>
</dbReference>
<sequence>MGAEELPRIAIIVVVEMPPPAACPLSPMPLLRPSRLLRHSIRPLSTTAAAQANVIVGASEVKGQRLKGSHWANETGTKFRNPWSSFKMPNTWQLITSGYELATSASSDLTLKDAKNLIPHTTPTFGASLPARDLKVTWLGHACAYVELPAEEGKDRGVRVLFDPVLGGGMAFLGMGPKRESLSPCEIEDIPEIDMIAISHNHYDHLDIPTLTTLLQTQKSKHGSQPSLFIPLNNRHTVSGLPLADERIFELDWWEGRDFEVEGVGRARLVCAPSQHFSARYPWDRNRALWASWALQELPSSPNRNPAKLWFAGDTGYCVMSQDIHAGSHPTSTNPNAPEQDVCPAFKEIGEKLGPFTVGLIPIGAYHPREVMSPLHVAPVDSVAIMKDTKCAQAIGIHWGTFRMTAESFTEPPEKLREAVKEAGLEEDIFTVYKLGESRAHKVEQPGDR</sequence>
<gene>
    <name evidence="2" type="ORF">I350_05984</name>
</gene>
<evidence type="ECO:0000259" key="1">
    <source>
        <dbReference type="Pfam" id="PF12706"/>
    </source>
</evidence>
<dbReference type="GO" id="GO:0070290">
    <property type="term" value="F:N-acylphosphatidylethanolamine-specific phospholipase D activity"/>
    <property type="evidence" value="ECO:0007669"/>
    <property type="project" value="TreeGrafter"/>
</dbReference>
<dbReference type="InterPro" id="IPR036866">
    <property type="entry name" value="RibonucZ/Hydroxyglut_hydro"/>
</dbReference>
<protein>
    <recommendedName>
        <fullName evidence="1">Metallo-beta-lactamase domain-containing protein</fullName>
    </recommendedName>
</protein>
<dbReference type="OrthoDB" id="332863at2759"/>
<dbReference type="AlphaFoldDB" id="A0A1E3JQI1"/>
<evidence type="ECO:0000313" key="3">
    <source>
        <dbReference type="Proteomes" id="UP000095149"/>
    </source>
</evidence>
<evidence type="ECO:0000313" key="2">
    <source>
        <dbReference type="EMBL" id="ODO03139.1"/>
    </source>
</evidence>
<name>A0A1E3JQI1_9TREE</name>
<proteinExistence type="predicted"/>
<dbReference type="SUPFAM" id="SSF56281">
    <property type="entry name" value="Metallo-hydrolase/oxidoreductase"/>
    <property type="match status" value="1"/>
</dbReference>
<dbReference type="EMBL" id="MEKH01000009">
    <property type="protein sequence ID" value="ODO03139.1"/>
    <property type="molecule type" value="Genomic_DNA"/>
</dbReference>
<dbReference type="GO" id="GO:0005737">
    <property type="term" value="C:cytoplasm"/>
    <property type="evidence" value="ECO:0007669"/>
    <property type="project" value="TreeGrafter"/>
</dbReference>
<reference evidence="2 3" key="1">
    <citation type="submission" date="2016-06" db="EMBL/GenBank/DDBJ databases">
        <title>Evolution of pathogenesis and genome organization in the Tremellales.</title>
        <authorList>
            <person name="Cuomo C."/>
            <person name="Litvintseva A."/>
            <person name="Heitman J."/>
            <person name="Chen Y."/>
            <person name="Sun S."/>
            <person name="Springer D."/>
            <person name="Dromer F."/>
            <person name="Young S."/>
            <person name="Zeng Q."/>
            <person name="Chapman S."/>
            <person name="Gujja S."/>
            <person name="Saif S."/>
            <person name="Birren B."/>
        </authorList>
    </citation>
    <scope>NUCLEOTIDE SEQUENCE [LARGE SCALE GENOMIC DNA]</scope>
    <source>
        <strain evidence="2 3">CBS 6273</strain>
    </source>
</reference>
<feature type="domain" description="Metallo-beta-lactamase" evidence="1">
    <location>
        <begin position="159"/>
        <end position="319"/>
    </location>
</feature>
<dbReference type="Gene3D" id="3.60.15.10">
    <property type="entry name" value="Ribonuclease Z/Hydroxyacylglutathione hydrolase-like"/>
    <property type="match status" value="1"/>
</dbReference>
<feature type="domain" description="Metallo-beta-lactamase" evidence="1">
    <location>
        <begin position="347"/>
        <end position="399"/>
    </location>
</feature>
<dbReference type="PANTHER" id="PTHR15032">
    <property type="entry name" value="N-ACYL-PHOSPHATIDYLETHANOLAMINE-HYDROLYZING PHOSPHOLIPASE D"/>
    <property type="match status" value="1"/>
</dbReference>
<dbReference type="InterPro" id="IPR001279">
    <property type="entry name" value="Metallo-B-lactamas"/>
</dbReference>
<organism evidence="2 3">
    <name type="scientific">Cryptococcus amylolentus CBS 6273</name>
    <dbReference type="NCBI Taxonomy" id="1296118"/>
    <lineage>
        <taxon>Eukaryota</taxon>
        <taxon>Fungi</taxon>
        <taxon>Dikarya</taxon>
        <taxon>Basidiomycota</taxon>
        <taxon>Agaricomycotina</taxon>
        <taxon>Tremellomycetes</taxon>
        <taxon>Tremellales</taxon>
        <taxon>Cryptococcaceae</taxon>
        <taxon>Cryptococcus</taxon>
    </lineage>
</organism>
<dbReference type="PANTHER" id="PTHR15032:SF4">
    <property type="entry name" value="N-ACYL-PHOSPHATIDYLETHANOLAMINE-HYDROLYZING PHOSPHOLIPASE D"/>
    <property type="match status" value="1"/>
</dbReference>
<accession>A0A1E3JQI1</accession>
<dbReference type="GO" id="GO:0070292">
    <property type="term" value="P:N-acylphosphatidylethanolamine metabolic process"/>
    <property type="evidence" value="ECO:0007669"/>
    <property type="project" value="TreeGrafter"/>
</dbReference>
<dbReference type="Pfam" id="PF12706">
    <property type="entry name" value="Lactamase_B_2"/>
    <property type="match status" value="2"/>
</dbReference>